<dbReference type="InterPro" id="IPR038691">
    <property type="entry name" value="ComJ_sf"/>
</dbReference>
<accession>A0A1Y3MNW8</accession>
<comment type="caution">
    <text evidence="1">The sequence shown here is derived from an EMBL/GenBank/DDBJ whole genome shotgun (WGS) entry which is preliminary data.</text>
</comment>
<sequence>MVLVELTISYSQLIVMNYDGEQPYVDWTNEDFERGYAEAEGVIIFEALSDYTCEIKATVGKRIEKEETMRTISVPFRVGDEGVFVRSIFSDKFPISIPKGDYLLVLQAIPLEEPTDDELYKIQYELFFEEKE</sequence>
<evidence type="ECO:0000313" key="1">
    <source>
        <dbReference type="EMBL" id="OUM50551.1"/>
    </source>
</evidence>
<dbReference type="EMBL" id="MWPX01000001">
    <property type="protein sequence ID" value="OUM50551.1"/>
    <property type="molecule type" value="Genomic_DNA"/>
</dbReference>
<name>A0A1Y3MNW8_9BACI</name>
<dbReference type="AlphaFoldDB" id="A0A1Y3MNW8"/>
<proteinExistence type="predicted"/>
<reference evidence="1 2" key="1">
    <citation type="submission" date="2017-02" db="EMBL/GenBank/DDBJ databases">
        <title>Bacillus pseudomycoides isolate FSL K6-0042.</title>
        <authorList>
            <person name="Kovac J."/>
        </authorList>
    </citation>
    <scope>NUCLEOTIDE SEQUENCE [LARGE SCALE GENOMIC DNA]</scope>
    <source>
        <strain evidence="1 2">FSL K6-0042</strain>
    </source>
</reference>
<dbReference type="InterPro" id="IPR020354">
    <property type="entry name" value="Competence_nuclease_inhibitor"/>
</dbReference>
<dbReference type="Gene3D" id="2.60.34.30">
    <property type="entry name" value="Competence, DNA-entry nuclease inhibitor, ComJ"/>
    <property type="match status" value="1"/>
</dbReference>
<evidence type="ECO:0000313" key="2">
    <source>
        <dbReference type="Proteomes" id="UP000195321"/>
    </source>
</evidence>
<dbReference type="Proteomes" id="UP000195321">
    <property type="component" value="Unassembled WGS sequence"/>
</dbReference>
<protein>
    <submittedName>
        <fullName evidence="1">Competence protein</fullName>
    </submittedName>
</protein>
<gene>
    <name evidence="1" type="ORF">BW425_01125</name>
</gene>
<organism evidence="1 2">
    <name type="scientific">Bacillus pseudomycoides</name>
    <dbReference type="NCBI Taxonomy" id="64104"/>
    <lineage>
        <taxon>Bacteria</taxon>
        <taxon>Bacillati</taxon>
        <taxon>Bacillota</taxon>
        <taxon>Bacilli</taxon>
        <taxon>Bacillales</taxon>
        <taxon>Bacillaceae</taxon>
        <taxon>Bacillus</taxon>
        <taxon>Bacillus cereus group</taxon>
    </lineage>
</organism>
<dbReference type="Pfam" id="PF11033">
    <property type="entry name" value="ComJ"/>
    <property type="match status" value="1"/>
</dbReference>